<dbReference type="AlphaFoldDB" id="A0A895Y6N5"/>
<name>A0A895Y6N5_9ACTN</name>
<evidence type="ECO:0000256" key="4">
    <source>
        <dbReference type="ARBA" id="ARBA00022679"/>
    </source>
</evidence>
<feature type="transmembrane region" description="Helical" evidence="9">
    <location>
        <begin position="39"/>
        <end position="55"/>
    </location>
</feature>
<dbReference type="InterPro" id="IPR011712">
    <property type="entry name" value="Sig_transdc_His_kin_sub3_dim/P"/>
</dbReference>
<comment type="catalytic activity">
    <reaction evidence="1">
        <text>ATP + protein L-histidine = ADP + protein N-phospho-L-histidine.</text>
        <dbReference type="EC" id="2.7.13.3"/>
    </reaction>
</comment>
<feature type="transmembrane region" description="Helical" evidence="9">
    <location>
        <begin position="133"/>
        <end position="153"/>
    </location>
</feature>
<dbReference type="InterPro" id="IPR036890">
    <property type="entry name" value="HATPase_C_sf"/>
</dbReference>
<dbReference type="GO" id="GO:0046983">
    <property type="term" value="F:protein dimerization activity"/>
    <property type="evidence" value="ECO:0007669"/>
    <property type="project" value="InterPro"/>
</dbReference>
<dbReference type="InterPro" id="IPR050482">
    <property type="entry name" value="Sensor_HK_TwoCompSys"/>
</dbReference>
<dbReference type="EC" id="2.7.13.3" evidence="2"/>
<feature type="domain" description="Signal transduction histidine kinase subgroup 3 dimerisation and phosphoacceptor" evidence="11">
    <location>
        <begin position="174"/>
        <end position="239"/>
    </location>
</feature>
<proteinExistence type="predicted"/>
<keyword evidence="13" id="KW-1185">Reference proteome</keyword>
<dbReference type="Pfam" id="PF07730">
    <property type="entry name" value="HisKA_3"/>
    <property type="match status" value="1"/>
</dbReference>
<evidence type="ECO:0000256" key="5">
    <source>
        <dbReference type="ARBA" id="ARBA00022741"/>
    </source>
</evidence>
<sequence>MTLRSTLGDLALAVGCGALVVIGSGLAEANQPAREPLDPLGWAAIGLACAALVLWRRRPVLAFAAVHVALVGYLIGGYAYGPVLLLAVPVMYSVAVRTTRHCAGGLFLAAMVAVLTTVVVVERPVSAEDVVTYVAVWSVTLITPLLGGLIVRLQQEQEQRERSEELARRAYEVRLRVAREVHDVVAHGLAAISMQSGGALHVLDRDPSAARRSLEAIRQTSGDALADLRGTLGYLREPPDQRPGLAQLDTLVARCGLAVAVCRDGAPRQLPPGVDHAAYRILQESLTNVLRHAGVGAATVRLNFASDSLLVEVVDEGVGNPAGAAAAAPAPTGGHGIAGMRERASAVGGALTATPRSEGGFVVRARLPIPVQS</sequence>
<dbReference type="KEGG" id="nhy:JQS43_15380"/>
<organism evidence="12 13">
    <name type="scientific">Natronosporangium hydrolyticum</name>
    <dbReference type="NCBI Taxonomy" id="2811111"/>
    <lineage>
        <taxon>Bacteria</taxon>
        <taxon>Bacillati</taxon>
        <taxon>Actinomycetota</taxon>
        <taxon>Actinomycetes</taxon>
        <taxon>Micromonosporales</taxon>
        <taxon>Micromonosporaceae</taxon>
        <taxon>Natronosporangium</taxon>
    </lineage>
</organism>
<evidence type="ECO:0000313" key="12">
    <source>
        <dbReference type="EMBL" id="QSB13031.1"/>
    </source>
</evidence>
<dbReference type="GO" id="GO:0005524">
    <property type="term" value="F:ATP binding"/>
    <property type="evidence" value="ECO:0007669"/>
    <property type="project" value="UniProtKB-KW"/>
</dbReference>
<dbReference type="PANTHER" id="PTHR24421">
    <property type="entry name" value="NITRATE/NITRITE SENSOR PROTEIN NARX-RELATED"/>
    <property type="match status" value="1"/>
</dbReference>
<dbReference type="EMBL" id="CP070499">
    <property type="protein sequence ID" value="QSB13031.1"/>
    <property type="molecule type" value="Genomic_DNA"/>
</dbReference>
<dbReference type="RefSeq" id="WP_239675091.1">
    <property type="nucleotide sequence ID" value="NZ_CP070499.1"/>
</dbReference>
<dbReference type="CDD" id="cd16917">
    <property type="entry name" value="HATPase_UhpB-NarQ-NarX-like"/>
    <property type="match status" value="1"/>
</dbReference>
<evidence type="ECO:0000256" key="9">
    <source>
        <dbReference type="SAM" id="Phobius"/>
    </source>
</evidence>
<keyword evidence="9" id="KW-0472">Membrane</keyword>
<dbReference type="Proteomes" id="UP000662857">
    <property type="component" value="Chromosome"/>
</dbReference>
<keyword evidence="8" id="KW-0902">Two-component regulatory system</keyword>
<accession>A0A895Y6N5</accession>
<keyword evidence="4" id="KW-0808">Transferase</keyword>
<evidence type="ECO:0000256" key="6">
    <source>
        <dbReference type="ARBA" id="ARBA00022777"/>
    </source>
</evidence>
<dbReference type="GO" id="GO:0016020">
    <property type="term" value="C:membrane"/>
    <property type="evidence" value="ECO:0007669"/>
    <property type="project" value="InterPro"/>
</dbReference>
<keyword evidence="9" id="KW-0812">Transmembrane</keyword>
<feature type="domain" description="Histidine kinase/HSP90-like ATPase" evidence="10">
    <location>
        <begin position="277"/>
        <end position="369"/>
    </location>
</feature>
<keyword evidence="3" id="KW-0597">Phosphoprotein</keyword>
<dbReference type="GO" id="GO:0000155">
    <property type="term" value="F:phosphorelay sensor kinase activity"/>
    <property type="evidence" value="ECO:0007669"/>
    <property type="project" value="InterPro"/>
</dbReference>
<keyword evidence="9" id="KW-1133">Transmembrane helix</keyword>
<dbReference type="Gene3D" id="3.30.565.10">
    <property type="entry name" value="Histidine kinase-like ATPase, C-terminal domain"/>
    <property type="match status" value="1"/>
</dbReference>
<keyword evidence="7" id="KW-0067">ATP-binding</keyword>
<dbReference type="Pfam" id="PF02518">
    <property type="entry name" value="HATPase_c"/>
    <property type="match status" value="1"/>
</dbReference>
<evidence type="ECO:0000313" key="13">
    <source>
        <dbReference type="Proteomes" id="UP000662857"/>
    </source>
</evidence>
<evidence type="ECO:0000256" key="2">
    <source>
        <dbReference type="ARBA" id="ARBA00012438"/>
    </source>
</evidence>
<keyword evidence="6 12" id="KW-0418">Kinase</keyword>
<dbReference type="PANTHER" id="PTHR24421:SF10">
    <property type="entry name" value="NITRATE_NITRITE SENSOR PROTEIN NARQ"/>
    <property type="match status" value="1"/>
</dbReference>
<protein>
    <recommendedName>
        <fullName evidence="2">histidine kinase</fullName>
        <ecNumber evidence="2">2.7.13.3</ecNumber>
    </recommendedName>
</protein>
<dbReference type="SUPFAM" id="SSF55874">
    <property type="entry name" value="ATPase domain of HSP90 chaperone/DNA topoisomerase II/histidine kinase"/>
    <property type="match status" value="1"/>
</dbReference>
<evidence type="ECO:0000256" key="3">
    <source>
        <dbReference type="ARBA" id="ARBA00022553"/>
    </source>
</evidence>
<evidence type="ECO:0000256" key="1">
    <source>
        <dbReference type="ARBA" id="ARBA00000085"/>
    </source>
</evidence>
<feature type="transmembrane region" description="Helical" evidence="9">
    <location>
        <begin position="101"/>
        <end position="121"/>
    </location>
</feature>
<reference evidence="12" key="1">
    <citation type="submission" date="2021-02" db="EMBL/GenBank/DDBJ databases">
        <title>Natrosporangium hydrolyticum gen. nov., sp. nov, a haloalkaliphilic actinobacterium from a soda solonchak soil.</title>
        <authorList>
            <person name="Sorokin D.Y."/>
            <person name="Khijniak T.V."/>
            <person name="Zakharycheva A.P."/>
            <person name="Boueva O.V."/>
            <person name="Ariskina E.V."/>
            <person name="Hahnke R.L."/>
            <person name="Bunk B."/>
            <person name="Sproer C."/>
            <person name="Schumann P."/>
            <person name="Evtushenko L.I."/>
            <person name="Kublanov I.V."/>
        </authorList>
    </citation>
    <scope>NUCLEOTIDE SEQUENCE</scope>
    <source>
        <strain evidence="12">DSM 106523</strain>
    </source>
</reference>
<gene>
    <name evidence="12" type="ORF">JQS43_15380</name>
</gene>
<evidence type="ECO:0000259" key="11">
    <source>
        <dbReference type="Pfam" id="PF07730"/>
    </source>
</evidence>
<evidence type="ECO:0000256" key="7">
    <source>
        <dbReference type="ARBA" id="ARBA00022840"/>
    </source>
</evidence>
<dbReference type="InterPro" id="IPR003594">
    <property type="entry name" value="HATPase_dom"/>
</dbReference>
<keyword evidence="5" id="KW-0547">Nucleotide-binding</keyword>
<evidence type="ECO:0000256" key="8">
    <source>
        <dbReference type="ARBA" id="ARBA00023012"/>
    </source>
</evidence>
<dbReference type="Gene3D" id="1.20.5.1930">
    <property type="match status" value="1"/>
</dbReference>
<evidence type="ECO:0000259" key="10">
    <source>
        <dbReference type="Pfam" id="PF02518"/>
    </source>
</evidence>